<accession>A0ABN7XKR3</accession>
<feature type="non-terminal residue" evidence="1">
    <location>
        <position position="43"/>
    </location>
</feature>
<organism evidence="1 2">
    <name type="scientific">Gigaspora margarita</name>
    <dbReference type="NCBI Taxonomy" id="4874"/>
    <lineage>
        <taxon>Eukaryota</taxon>
        <taxon>Fungi</taxon>
        <taxon>Fungi incertae sedis</taxon>
        <taxon>Mucoromycota</taxon>
        <taxon>Glomeromycotina</taxon>
        <taxon>Glomeromycetes</taxon>
        <taxon>Diversisporales</taxon>
        <taxon>Gigasporaceae</taxon>
        <taxon>Gigaspora</taxon>
    </lineage>
</organism>
<keyword evidence="2" id="KW-1185">Reference proteome</keyword>
<feature type="non-terminal residue" evidence="1">
    <location>
        <position position="1"/>
    </location>
</feature>
<name>A0ABN7XKR3_GIGMA</name>
<sequence length="43" mass="4850">CDVSGGKPFARSFVLYQDAMEAVVTHLREVSLCITRYKDDKEA</sequence>
<evidence type="ECO:0000313" key="2">
    <source>
        <dbReference type="Proteomes" id="UP000789901"/>
    </source>
</evidence>
<dbReference type="EMBL" id="CAJVQB010151520">
    <property type="protein sequence ID" value="CAG8855635.1"/>
    <property type="molecule type" value="Genomic_DNA"/>
</dbReference>
<comment type="caution">
    <text evidence="1">The sequence shown here is derived from an EMBL/GenBank/DDBJ whole genome shotgun (WGS) entry which is preliminary data.</text>
</comment>
<gene>
    <name evidence="1" type="ORF">GMARGA_LOCUS44456</name>
</gene>
<protein>
    <submittedName>
        <fullName evidence="1">20033_t:CDS:1</fullName>
    </submittedName>
</protein>
<reference evidence="1 2" key="1">
    <citation type="submission" date="2021-06" db="EMBL/GenBank/DDBJ databases">
        <authorList>
            <person name="Kallberg Y."/>
            <person name="Tangrot J."/>
            <person name="Rosling A."/>
        </authorList>
    </citation>
    <scope>NUCLEOTIDE SEQUENCE [LARGE SCALE GENOMIC DNA]</scope>
    <source>
        <strain evidence="1 2">120-4 pot B 10/14</strain>
    </source>
</reference>
<evidence type="ECO:0000313" key="1">
    <source>
        <dbReference type="EMBL" id="CAG8855635.1"/>
    </source>
</evidence>
<proteinExistence type="predicted"/>
<dbReference type="Proteomes" id="UP000789901">
    <property type="component" value="Unassembled WGS sequence"/>
</dbReference>